<evidence type="ECO:0000313" key="2">
    <source>
        <dbReference type="Proteomes" id="UP000198211"/>
    </source>
</evidence>
<name>A0A225VJ74_9STRA</name>
<protein>
    <submittedName>
        <fullName evidence="1">Uncharacterized protein</fullName>
    </submittedName>
</protein>
<reference evidence="2" key="1">
    <citation type="submission" date="2017-03" db="EMBL/GenBank/DDBJ databases">
        <title>Phytopthora megakarya and P. palmivora, two closely related causual agents of cacao black pod achieved similar genome size and gene model numbers by different mechanisms.</title>
        <authorList>
            <person name="Ali S."/>
            <person name="Shao J."/>
            <person name="Larry D.J."/>
            <person name="Kronmiller B."/>
            <person name="Shen D."/>
            <person name="Strem M.D."/>
            <person name="Melnick R.L."/>
            <person name="Guiltinan M.J."/>
            <person name="Tyler B.M."/>
            <person name="Meinhardt L.W."/>
            <person name="Bailey B.A."/>
        </authorList>
    </citation>
    <scope>NUCLEOTIDE SEQUENCE [LARGE SCALE GENOMIC DNA]</scope>
    <source>
        <strain evidence="2">zdho120</strain>
    </source>
</reference>
<keyword evidence="2" id="KW-1185">Reference proteome</keyword>
<organism evidence="1 2">
    <name type="scientific">Phytophthora megakarya</name>
    <dbReference type="NCBI Taxonomy" id="4795"/>
    <lineage>
        <taxon>Eukaryota</taxon>
        <taxon>Sar</taxon>
        <taxon>Stramenopiles</taxon>
        <taxon>Oomycota</taxon>
        <taxon>Peronosporomycetes</taxon>
        <taxon>Peronosporales</taxon>
        <taxon>Peronosporaceae</taxon>
        <taxon>Phytophthora</taxon>
    </lineage>
</organism>
<evidence type="ECO:0000313" key="1">
    <source>
        <dbReference type="EMBL" id="OWZ04797.1"/>
    </source>
</evidence>
<gene>
    <name evidence="1" type="ORF">PHMEG_00023240</name>
</gene>
<proteinExistence type="predicted"/>
<comment type="caution">
    <text evidence="1">The sequence shown here is derived from an EMBL/GenBank/DDBJ whole genome shotgun (WGS) entry which is preliminary data.</text>
</comment>
<accession>A0A225VJ74</accession>
<sequence>MFQTRLKNYGTHFIQFSRNRERTSRCLTCRHDVYLYGRNSDTKNVDKRLLSILPGVNKHTDNSRPYIQLFSPWRSYICTMTGIEQKTELSEERLVTGHGQQGFSVQGRNG</sequence>
<dbReference type="Proteomes" id="UP000198211">
    <property type="component" value="Unassembled WGS sequence"/>
</dbReference>
<dbReference type="AlphaFoldDB" id="A0A225VJ74"/>
<dbReference type="EMBL" id="NBNE01004767">
    <property type="protein sequence ID" value="OWZ04797.1"/>
    <property type="molecule type" value="Genomic_DNA"/>
</dbReference>